<evidence type="ECO:0000259" key="3">
    <source>
        <dbReference type="Pfam" id="PF11331"/>
    </source>
</evidence>
<evidence type="ECO:0000256" key="1">
    <source>
        <dbReference type="SAM" id="Coils"/>
    </source>
</evidence>
<dbReference type="InterPro" id="IPR040244">
    <property type="entry name" value="EDR4-like"/>
</dbReference>
<feature type="compositionally biased region" description="Basic and acidic residues" evidence="2">
    <location>
        <begin position="51"/>
        <end position="74"/>
    </location>
</feature>
<dbReference type="GO" id="GO:1900150">
    <property type="term" value="P:regulation of defense response to fungus"/>
    <property type="evidence" value="ECO:0007669"/>
    <property type="project" value="InterPro"/>
</dbReference>
<feature type="compositionally biased region" description="Polar residues" evidence="2">
    <location>
        <begin position="731"/>
        <end position="741"/>
    </location>
</feature>
<dbReference type="PANTHER" id="PTHR31105:SF58">
    <property type="entry name" value="G-LIKE PROTEIN, PUTATIVE (DUF3133)-RELATED"/>
    <property type="match status" value="1"/>
</dbReference>
<dbReference type="InterPro" id="IPR055126">
    <property type="entry name" value="EDR4-like_N"/>
</dbReference>
<gene>
    <name evidence="5" type="ORF">O6P43_017744</name>
</gene>
<evidence type="ECO:0000313" key="6">
    <source>
        <dbReference type="Proteomes" id="UP001163823"/>
    </source>
</evidence>
<feature type="compositionally biased region" description="Basic and acidic residues" evidence="2">
    <location>
        <begin position="113"/>
        <end position="125"/>
    </location>
</feature>
<name>A0AAD7PPP3_QUISA</name>
<dbReference type="Pfam" id="PF22910">
    <property type="entry name" value="EDR4-like_1st"/>
    <property type="match status" value="1"/>
</dbReference>
<feature type="compositionally biased region" description="Polar residues" evidence="2">
    <location>
        <begin position="616"/>
        <end position="629"/>
    </location>
</feature>
<evidence type="ECO:0000256" key="2">
    <source>
        <dbReference type="SAM" id="MobiDB-lite"/>
    </source>
</evidence>
<comment type="caution">
    <text evidence="5">The sequence shown here is derived from an EMBL/GenBank/DDBJ whole genome shotgun (WGS) entry which is preliminary data.</text>
</comment>
<sequence length="924" mass="102756">MADSEKLRLVRCPKCENLLTELADYSVYQCGGCGAVLRATNKTGGSCSLSEKSDEGRVEGDAAKSEYSSEKRVVDSSGVSDVDVKSNSGSLYGEGDREKENNGYKRSQNQTKVTDDKEVVEKGHDNGIVQDELDKPSGREHESSKYQIGSTKVTNVSGRRSDWQTRERGEVERFLRQPRTDVEGVRFSTSNYLDEGPSNGYSNFSHGYGEPWRNREETCGANRVQYLEQDRAELLRKLDELKDQLSQSCNVVNNPKEKAPLDGRMIPPDPYGGTNTWFPGSSSSGLNRSSMQFFEPNKHVSGPSYFNHHPDPFAYTNGHEMAMHSLHPPMHELKHIPGYGDPFGSQMPRRVPPGLPHQFSQPPSRPYFSGHYVDPSANSFDPYTYHPVRHQPSCSCFHCYENKRRASAPAPAPAPAAPTDFGNNRFPDVPNNPMLYRHEIPGAFGSHVHNSRTTIPPVNFNETQFHTRWPSDINSEMGGFVRCRPQKVMLASGAHRCHPVAGGAPFITCHNCFELLQLPKKALVLVKRHQQKVRCGSCSSVISFAVINRKLVLSLESETMQFSTEVYDSSNEFLRNRTQHSHVHGNLTGANFSSDDYDNSGYDFHSVDREPASLDTDPSLNSNKPQEMQSFHSSSPSTSEDDKSPQVLDMEVTNSVQPPIKATLSPPPRGSPLQDYFDYSSNNHAVNRFGKGNRSSRSEQEKVKINKVTSRQNSLKEAAVATEMEVSFNDYTNTGVSQDSGDTSRENDQPRSNKGSESFFANIKKSFKDFSRSNQVGERGKSSVTVNGHIIPDRVLKKAEKLAGPIQPGEYWYDIRAGFWGVMGGPCLGIIPPFIEEFDNPMPENCASGNTGVFVNGRELHKKDLDLLGSRGLPSERDRSYIIEISGRVLDEDTGEELDSLGKLAPTVEKVKHGFGMKVRRVSA</sequence>
<feature type="region of interest" description="Disordered" evidence="2">
    <location>
        <begin position="602"/>
        <end position="710"/>
    </location>
</feature>
<feature type="compositionally biased region" description="Low complexity" evidence="2">
    <location>
        <begin position="75"/>
        <end position="90"/>
    </location>
</feature>
<proteinExistence type="predicted"/>
<evidence type="ECO:0000313" key="5">
    <source>
        <dbReference type="EMBL" id="KAJ7962534.1"/>
    </source>
</evidence>
<feature type="compositionally biased region" description="Basic and acidic residues" evidence="2">
    <location>
        <begin position="94"/>
        <end position="103"/>
    </location>
</feature>
<accession>A0AAD7PPP3</accession>
<dbReference type="Proteomes" id="UP001163823">
    <property type="component" value="Chromosome 7"/>
</dbReference>
<feature type="compositionally biased region" description="Basic and acidic residues" evidence="2">
    <location>
        <begin position="132"/>
        <end position="144"/>
    </location>
</feature>
<feature type="domain" description="Probable zinc-ribbon" evidence="3">
    <location>
        <begin position="501"/>
        <end position="546"/>
    </location>
</feature>
<evidence type="ECO:0000259" key="4">
    <source>
        <dbReference type="Pfam" id="PF22910"/>
    </source>
</evidence>
<protein>
    <submittedName>
        <fullName evidence="5">Extra-large G-like protein</fullName>
    </submittedName>
</protein>
<dbReference type="InterPro" id="IPR021480">
    <property type="entry name" value="Zinc_ribbon_12"/>
</dbReference>
<feature type="region of interest" description="Disordered" evidence="2">
    <location>
        <begin position="43"/>
        <end position="164"/>
    </location>
</feature>
<feature type="domain" description="Enhanced disease resistance 4-like N-terminal" evidence="4">
    <location>
        <begin position="6"/>
        <end position="39"/>
    </location>
</feature>
<reference evidence="5" key="1">
    <citation type="journal article" date="2023" name="Science">
        <title>Elucidation of the pathway for biosynthesis of saponin adjuvants from the soapbark tree.</title>
        <authorList>
            <person name="Reed J."/>
            <person name="Orme A."/>
            <person name="El-Demerdash A."/>
            <person name="Owen C."/>
            <person name="Martin L.B.B."/>
            <person name="Misra R.C."/>
            <person name="Kikuchi S."/>
            <person name="Rejzek M."/>
            <person name="Martin A.C."/>
            <person name="Harkess A."/>
            <person name="Leebens-Mack J."/>
            <person name="Louveau T."/>
            <person name="Stephenson M.J."/>
            <person name="Osbourn A."/>
        </authorList>
    </citation>
    <scope>NUCLEOTIDE SEQUENCE</scope>
    <source>
        <strain evidence="5">S10</strain>
    </source>
</reference>
<organism evidence="5 6">
    <name type="scientific">Quillaja saponaria</name>
    <name type="common">Soap bark tree</name>
    <dbReference type="NCBI Taxonomy" id="32244"/>
    <lineage>
        <taxon>Eukaryota</taxon>
        <taxon>Viridiplantae</taxon>
        <taxon>Streptophyta</taxon>
        <taxon>Embryophyta</taxon>
        <taxon>Tracheophyta</taxon>
        <taxon>Spermatophyta</taxon>
        <taxon>Magnoliopsida</taxon>
        <taxon>eudicotyledons</taxon>
        <taxon>Gunneridae</taxon>
        <taxon>Pentapetalae</taxon>
        <taxon>rosids</taxon>
        <taxon>fabids</taxon>
        <taxon>Fabales</taxon>
        <taxon>Quillajaceae</taxon>
        <taxon>Quillaja</taxon>
    </lineage>
</organism>
<dbReference type="EMBL" id="JARAOO010000007">
    <property type="protein sequence ID" value="KAJ7962534.1"/>
    <property type="molecule type" value="Genomic_DNA"/>
</dbReference>
<dbReference type="KEGG" id="qsa:O6P43_017744"/>
<feature type="region of interest" description="Disordered" evidence="2">
    <location>
        <begin position="731"/>
        <end position="758"/>
    </location>
</feature>
<keyword evidence="6" id="KW-1185">Reference proteome</keyword>
<feature type="compositionally biased region" description="Polar residues" evidence="2">
    <location>
        <begin position="145"/>
        <end position="158"/>
    </location>
</feature>
<feature type="compositionally biased region" description="Basic and acidic residues" evidence="2">
    <location>
        <begin position="742"/>
        <end position="751"/>
    </location>
</feature>
<keyword evidence="1" id="KW-0175">Coiled coil</keyword>
<dbReference type="PANTHER" id="PTHR31105">
    <property type="entry name" value="EXTRA-LARGE G-PROTEIN-LIKE"/>
    <property type="match status" value="1"/>
</dbReference>
<feature type="coiled-coil region" evidence="1">
    <location>
        <begin position="224"/>
        <end position="251"/>
    </location>
</feature>
<dbReference type="AlphaFoldDB" id="A0AAD7PPP3"/>
<dbReference type="Pfam" id="PF11331">
    <property type="entry name" value="Zn_ribbon_12"/>
    <property type="match status" value="1"/>
</dbReference>